<name>A0A5N6TZV3_ASPAV</name>
<dbReference type="OrthoDB" id="2014201at2759"/>
<dbReference type="PANTHER" id="PTHR11183">
    <property type="entry name" value="GLYCOGENIN SUBFAMILY MEMBER"/>
    <property type="match status" value="1"/>
</dbReference>
<dbReference type="Proteomes" id="UP000325780">
    <property type="component" value="Unassembled WGS sequence"/>
</dbReference>
<sequence length="343" mass="39434">MRLFRSPFRVPAILTLMAFALITHLQLGKNSLQGACVPLSHTSPNANWSRFAYAQYVTNIAYLCNSVMIFEALSRLGSKADRFMMYPSNYQVDSTSEAGRLLSLARDKYNVRLVPITVQRRNSDDELTGKATWAESYTELLVFNQTQYDRVLSLDSDATILQVSLDELFLLPPCPVAMPRAYWLDFNERILASNIMLLQPSEVEFSRIMQSIDSAGSSVYDMDIMNQIYRDSALILPHRPYNMLTAEFRFTNHTPYLGNPHEVWDPEKALVEAKYIHFSDWPVSKPWIKTPHSIMLEKQPVCNVELASGSEDCRDRDHWLGFYEDFARRRESICGEGFKRENA</sequence>
<proteinExistence type="predicted"/>
<feature type="chain" id="PRO_5024957558" evidence="1">
    <location>
        <begin position="29"/>
        <end position="343"/>
    </location>
</feature>
<keyword evidence="3" id="KW-1185">Reference proteome</keyword>
<accession>A0A5N6TZV3</accession>
<keyword evidence="2" id="KW-0808">Transferase</keyword>
<protein>
    <submittedName>
        <fullName evidence="2">Nucleotide-diphospho-sugar transferase</fullName>
    </submittedName>
</protein>
<evidence type="ECO:0000256" key="1">
    <source>
        <dbReference type="SAM" id="SignalP"/>
    </source>
</evidence>
<dbReference type="Gene3D" id="3.90.550.10">
    <property type="entry name" value="Spore Coat Polysaccharide Biosynthesis Protein SpsA, Chain A"/>
    <property type="match status" value="1"/>
</dbReference>
<dbReference type="AlphaFoldDB" id="A0A5N6TZV3"/>
<organism evidence="2 3">
    <name type="scientific">Aspergillus avenaceus</name>
    <dbReference type="NCBI Taxonomy" id="36643"/>
    <lineage>
        <taxon>Eukaryota</taxon>
        <taxon>Fungi</taxon>
        <taxon>Dikarya</taxon>
        <taxon>Ascomycota</taxon>
        <taxon>Pezizomycotina</taxon>
        <taxon>Eurotiomycetes</taxon>
        <taxon>Eurotiomycetidae</taxon>
        <taxon>Eurotiales</taxon>
        <taxon>Aspergillaceae</taxon>
        <taxon>Aspergillus</taxon>
        <taxon>Aspergillus subgen. Circumdati</taxon>
    </lineage>
</organism>
<dbReference type="EMBL" id="ML742064">
    <property type="protein sequence ID" value="KAE8151814.1"/>
    <property type="molecule type" value="Genomic_DNA"/>
</dbReference>
<gene>
    <name evidence="2" type="ORF">BDV25DRAFT_128512</name>
</gene>
<evidence type="ECO:0000313" key="2">
    <source>
        <dbReference type="EMBL" id="KAE8151814.1"/>
    </source>
</evidence>
<reference evidence="2 3" key="1">
    <citation type="submission" date="2019-04" db="EMBL/GenBank/DDBJ databases">
        <title>Friends and foes A comparative genomics study of 23 Aspergillus species from section Flavi.</title>
        <authorList>
            <consortium name="DOE Joint Genome Institute"/>
            <person name="Kjaerbolling I."/>
            <person name="Vesth T."/>
            <person name="Frisvad J.C."/>
            <person name="Nybo J.L."/>
            <person name="Theobald S."/>
            <person name="Kildgaard S."/>
            <person name="Isbrandt T."/>
            <person name="Kuo A."/>
            <person name="Sato A."/>
            <person name="Lyhne E.K."/>
            <person name="Kogle M.E."/>
            <person name="Wiebenga A."/>
            <person name="Kun R.S."/>
            <person name="Lubbers R.J."/>
            <person name="Makela M.R."/>
            <person name="Barry K."/>
            <person name="Chovatia M."/>
            <person name="Clum A."/>
            <person name="Daum C."/>
            <person name="Haridas S."/>
            <person name="He G."/>
            <person name="LaButti K."/>
            <person name="Lipzen A."/>
            <person name="Mondo S."/>
            <person name="Riley R."/>
            <person name="Salamov A."/>
            <person name="Simmons B.A."/>
            <person name="Magnuson J.K."/>
            <person name="Henrissat B."/>
            <person name="Mortensen U.H."/>
            <person name="Larsen T.O."/>
            <person name="Devries R.P."/>
            <person name="Grigoriev I.V."/>
            <person name="Machida M."/>
            <person name="Baker S.E."/>
            <person name="Andersen M.R."/>
        </authorList>
    </citation>
    <scope>NUCLEOTIDE SEQUENCE [LARGE SCALE GENOMIC DNA]</scope>
    <source>
        <strain evidence="2 3">IBT 18842</strain>
    </source>
</reference>
<evidence type="ECO:0000313" key="3">
    <source>
        <dbReference type="Proteomes" id="UP000325780"/>
    </source>
</evidence>
<feature type="signal peptide" evidence="1">
    <location>
        <begin position="1"/>
        <end position="28"/>
    </location>
</feature>
<keyword evidence="1" id="KW-0732">Signal</keyword>
<dbReference type="SUPFAM" id="SSF53448">
    <property type="entry name" value="Nucleotide-diphospho-sugar transferases"/>
    <property type="match status" value="1"/>
</dbReference>
<dbReference type="InterPro" id="IPR029044">
    <property type="entry name" value="Nucleotide-diphossugar_trans"/>
</dbReference>
<dbReference type="InterPro" id="IPR050587">
    <property type="entry name" value="GNT1/Glycosyltrans_8"/>
</dbReference>
<dbReference type="GO" id="GO:0016740">
    <property type="term" value="F:transferase activity"/>
    <property type="evidence" value="ECO:0007669"/>
    <property type="project" value="UniProtKB-KW"/>
</dbReference>